<dbReference type="SMART" id="SM00886">
    <property type="entry name" value="Dabb"/>
    <property type="match status" value="1"/>
</dbReference>
<dbReference type="InterPro" id="IPR011008">
    <property type="entry name" value="Dimeric_a/b-barrel"/>
</dbReference>
<feature type="domain" description="Stress-response A/B barrel" evidence="2">
    <location>
        <begin position="9"/>
        <end position="103"/>
    </location>
</feature>
<dbReference type="Proteomes" id="UP000238707">
    <property type="component" value="Unassembled WGS sequence"/>
</dbReference>
<evidence type="ECO:0000259" key="2">
    <source>
        <dbReference type="PROSITE" id="PS51502"/>
    </source>
</evidence>
<organism evidence="3 4">
    <name type="scientific">Vibrio chagasii</name>
    <dbReference type="NCBI Taxonomy" id="170679"/>
    <lineage>
        <taxon>Bacteria</taxon>
        <taxon>Pseudomonadati</taxon>
        <taxon>Pseudomonadota</taxon>
        <taxon>Gammaproteobacteria</taxon>
        <taxon>Vibrionales</taxon>
        <taxon>Vibrionaceae</taxon>
        <taxon>Vibrio</taxon>
    </lineage>
</organism>
<dbReference type="SUPFAM" id="SSF54909">
    <property type="entry name" value="Dimeric alpha+beta barrel"/>
    <property type="match status" value="1"/>
</dbReference>
<dbReference type="AlphaFoldDB" id="A0A2S7VFP4"/>
<evidence type="ECO:0000313" key="4">
    <source>
        <dbReference type="Proteomes" id="UP000238707"/>
    </source>
</evidence>
<reference evidence="3 4" key="1">
    <citation type="submission" date="2016-12" db="EMBL/GenBank/DDBJ databases">
        <title>Diversity of luminous bacteria.</title>
        <authorList>
            <person name="Yoshizawa S."/>
            <person name="Kogure K."/>
        </authorList>
    </citation>
    <scope>NUCLEOTIDE SEQUENCE [LARGE SCALE GENOMIC DNA]</scope>
    <source>
        <strain evidence="3 4">LC2-408</strain>
    </source>
</reference>
<accession>A0A2S7VFP4</accession>
<dbReference type="RefSeq" id="WP_032554108.1">
    <property type="nucleotide sequence ID" value="NZ_MSCI01000002.1"/>
</dbReference>
<evidence type="ECO:0000313" key="3">
    <source>
        <dbReference type="EMBL" id="PQJ60291.1"/>
    </source>
</evidence>
<dbReference type="Pfam" id="PF07876">
    <property type="entry name" value="Dabb"/>
    <property type="match status" value="1"/>
</dbReference>
<keyword evidence="4" id="KW-1185">Reference proteome</keyword>
<sequence length="107" mass="12402">MRGKEEQMIRHILLIKFKAHVELSEIEKLKALFEAMPSKVEGVTSVEWGLNDSPENKNQGYSHSVLMTFADEAGRQNYLPHPEHDALKEVFRPLLDDIIVFDYSLYQ</sequence>
<dbReference type="Gene3D" id="3.30.70.100">
    <property type="match status" value="1"/>
</dbReference>
<dbReference type="InterPro" id="IPR013097">
    <property type="entry name" value="Dabb"/>
</dbReference>
<dbReference type="PROSITE" id="PS51502">
    <property type="entry name" value="S_R_A_B_BARREL"/>
    <property type="match status" value="1"/>
</dbReference>
<dbReference type="PANTHER" id="PTHR33178:SF10">
    <property type="entry name" value="STRESS-RESPONSE A_B BARREL DOMAIN-CONTAINING PROTEIN"/>
    <property type="match status" value="1"/>
</dbReference>
<name>A0A2S7VFP4_9VIBR</name>
<evidence type="ECO:0000256" key="1">
    <source>
        <dbReference type="ARBA" id="ARBA00011738"/>
    </source>
</evidence>
<gene>
    <name evidence="3" type="ORF">BTO10_13045</name>
</gene>
<comment type="caution">
    <text evidence="3">The sequence shown here is derived from an EMBL/GenBank/DDBJ whole genome shotgun (WGS) entry which is preliminary data.</text>
</comment>
<dbReference type="InterPro" id="IPR044662">
    <property type="entry name" value="HS1/DABB1-like"/>
</dbReference>
<protein>
    <submittedName>
        <fullName evidence="3">Stress protein</fullName>
    </submittedName>
</protein>
<dbReference type="PANTHER" id="PTHR33178">
    <property type="match status" value="1"/>
</dbReference>
<proteinExistence type="predicted"/>
<dbReference type="EMBL" id="MSCI01000002">
    <property type="protein sequence ID" value="PQJ60291.1"/>
    <property type="molecule type" value="Genomic_DNA"/>
</dbReference>
<comment type="subunit">
    <text evidence="1">Homodimer.</text>
</comment>